<dbReference type="InterPro" id="IPR011010">
    <property type="entry name" value="DNA_brk_join_enz"/>
</dbReference>
<evidence type="ECO:0000313" key="5">
    <source>
        <dbReference type="EMBL" id="WNZ45222.1"/>
    </source>
</evidence>
<comment type="similarity">
    <text evidence="1">Belongs to the 'phage' integrase family.</text>
</comment>
<gene>
    <name evidence="5" type="ORF">Q2T42_25885</name>
</gene>
<dbReference type="InterPro" id="IPR013762">
    <property type="entry name" value="Integrase-like_cat_sf"/>
</dbReference>
<accession>A0AA96WT74</accession>
<keyword evidence="3" id="KW-0233">DNA recombination</keyword>
<dbReference type="InterPro" id="IPR050090">
    <property type="entry name" value="Tyrosine_recombinase_XerCD"/>
</dbReference>
<feature type="domain" description="Tyr recombinase" evidence="4">
    <location>
        <begin position="19"/>
        <end position="186"/>
    </location>
</feature>
<evidence type="ECO:0000259" key="4">
    <source>
        <dbReference type="PROSITE" id="PS51898"/>
    </source>
</evidence>
<proteinExistence type="inferred from homology"/>
<dbReference type="PANTHER" id="PTHR30349:SF41">
    <property type="entry name" value="INTEGRASE_RECOMBINASE PROTEIN MJ0367-RELATED"/>
    <property type="match status" value="1"/>
</dbReference>
<dbReference type="GO" id="GO:0006310">
    <property type="term" value="P:DNA recombination"/>
    <property type="evidence" value="ECO:0007669"/>
    <property type="project" value="UniProtKB-KW"/>
</dbReference>
<name>A0AA96WT74_LEPBY</name>
<keyword evidence="2" id="KW-0238">DNA-binding</keyword>
<dbReference type="RefSeq" id="WP_316426950.1">
    <property type="nucleotide sequence ID" value="NZ_CP130144.1"/>
</dbReference>
<dbReference type="GO" id="GO:0003677">
    <property type="term" value="F:DNA binding"/>
    <property type="evidence" value="ECO:0007669"/>
    <property type="project" value="UniProtKB-KW"/>
</dbReference>
<protein>
    <submittedName>
        <fullName evidence="5">Site-specific integrase</fullName>
    </submittedName>
</protein>
<dbReference type="CDD" id="cd00397">
    <property type="entry name" value="DNA_BRE_C"/>
    <property type="match status" value="1"/>
</dbReference>
<reference evidence="5" key="2">
    <citation type="submission" date="2023-07" db="EMBL/GenBank/DDBJ databases">
        <authorList>
            <person name="Bai X.-H."/>
            <person name="Wang H.-H."/>
            <person name="Wang J."/>
            <person name="Ma M.-Y."/>
            <person name="Hu H.-H."/>
            <person name="Song Z.-L."/>
            <person name="Ma H.-G."/>
            <person name="Fan Y."/>
            <person name="Du C.-Y."/>
            <person name="Xu J.-C."/>
        </authorList>
    </citation>
    <scope>NUCLEOTIDE SEQUENCE</scope>
    <source>
        <strain evidence="5">CZ1</strain>
    </source>
</reference>
<organism evidence="5">
    <name type="scientific">Leptolyngbya boryana CZ1</name>
    <dbReference type="NCBI Taxonomy" id="3060204"/>
    <lineage>
        <taxon>Bacteria</taxon>
        <taxon>Bacillati</taxon>
        <taxon>Cyanobacteriota</taxon>
        <taxon>Cyanophyceae</taxon>
        <taxon>Leptolyngbyales</taxon>
        <taxon>Leptolyngbyaceae</taxon>
        <taxon>Leptolyngbya group</taxon>
        <taxon>Leptolyngbya</taxon>
    </lineage>
</organism>
<reference evidence="5" key="1">
    <citation type="journal article" date="2023" name="Plants (Basel)">
        <title>Genomic Analysis of Leptolyngbya boryana CZ1 Reveals Efficient Carbon Fixation Modules.</title>
        <authorList>
            <person name="Bai X."/>
            <person name="Wang H."/>
            <person name="Cheng W."/>
            <person name="Wang J."/>
            <person name="Ma M."/>
            <person name="Hu H."/>
            <person name="Song Z."/>
            <person name="Ma H."/>
            <person name="Fan Y."/>
            <person name="Du C."/>
            <person name="Xu J."/>
        </authorList>
    </citation>
    <scope>NUCLEOTIDE SEQUENCE</scope>
    <source>
        <strain evidence="5">CZ1</strain>
    </source>
</reference>
<dbReference type="Pfam" id="PF00589">
    <property type="entry name" value="Phage_integrase"/>
    <property type="match status" value="1"/>
</dbReference>
<evidence type="ECO:0000256" key="1">
    <source>
        <dbReference type="ARBA" id="ARBA00008857"/>
    </source>
</evidence>
<sequence>MNFDLNFQPQVARKVNRHGKAKILSAEELPELFSKGLQTERDRCIFAICYFTTCRISECVQLQLGDVQNGVITFRKATTKGKGATRQIAIDANLKPFLDSWLNDRGSVNSPYLFPGRRGSKTGHLTARMADEILREACDQVGIDGASTHSFRRSGITNLHKQGYAPHEIAQVSGHRDITNVSHYIG</sequence>
<dbReference type="PROSITE" id="PS51898">
    <property type="entry name" value="TYR_RECOMBINASE"/>
    <property type="match status" value="1"/>
</dbReference>
<dbReference type="GO" id="GO:0015074">
    <property type="term" value="P:DNA integration"/>
    <property type="evidence" value="ECO:0007669"/>
    <property type="project" value="InterPro"/>
</dbReference>
<evidence type="ECO:0000256" key="2">
    <source>
        <dbReference type="ARBA" id="ARBA00023125"/>
    </source>
</evidence>
<dbReference type="PANTHER" id="PTHR30349">
    <property type="entry name" value="PHAGE INTEGRASE-RELATED"/>
    <property type="match status" value="1"/>
</dbReference>
<dbReference type="Gene3D" id="1.10.443.10">
    <property type="entry name" value="Intergrase catalytic core"/>
    <property type="match status" value="1"/>
</dbReference>
<dbReference type="EMBL" id="CP130144">
    <property type="protein sequence ID" value="WNZ45222.1"/>
    <property type="molecule type" value="Genomic_DNA"/>
</dbReference>
<dbReference type="AlphaFoldDB" id="A0AA96WT74"/>
<dbReference type="InterPro" id="IPR002104">
    <property type="entry name" value="Integrase_catalytic"/>
</dbReference>
<evidence type="ECO:0000256" key="3">
    <source>
        <dbReference type="ARBA" id="ARBA00023172"/>
    </source>
</evidence>
<dbReference type="SUPFAM" id="SSF56349">
    <property type="entry name" value="DNA breaking-rejoining enzymes"/>
    <property type="match status" value="1"/>
</dbReference>